<dbReference type="InterPro" id="IPR005175">
    <property type="entry name" value="PPC_dom"/>
</dbReference>
<dbReference type="AlphaFoldDB" id="A0A0A7LD18"/>
<dbReference type="EMBL" id="CP010070">
    <property type="protein sequence ID" value="AIZ56964.1"/>
    <property type="molecule type" value="Genomic_DNA"/>
</dbReference>
<dbReference type="Proteomes" id="UP000030787">
    <property type="component" value="Chromosome"/>
</dbReference>
<sequence length="142" mass="15409">MERGRTFVLRLETGEVLHEVLESFCRKNGIQNAYVSVVGGIGEGSRMTVGPEMPYEKGIVPIVFKLDAPHELTASGTIFPDEDGSPMVHIHGSAGREGRAVTGCLRTGVIAWLVLEVVLIELIGEGAVRKKDKRTGIKILEL</sequence>
<name>A0A0A7LD18_9ARCH</name>
<dbReference type="SUPFAM" id="SSF117856">
    <property type="entry name" value="AF0104/ALDC/Ptd012-like"/>
    <property type="match status" value="1"/>
</dbReference>
<dbReference type="PANTHER" id="PTHR34988:SF1">
    <property type="entry name" value="DNA-BINDING PROTEIN"/>
    <property type="match status" value="1"/>
</dbReference>
<evidence type="ECO:0000313" key="2">
    <source>
        <dbReference type="EMBL" id="AIZ56964.1"/>
    </source>
</evidence>
<accession>A0A0A7LD18</accession>
<gene>
    <name evidence="2" type="ORF">Mpt1_c10970</name>
</gene>
<evidence type="ECO:0000313" key="3">
    <source>
        <dbReference type="Proteomes" id="UP000030787"/>
    </source>
</evidence>
<dbReference type="Pfam" id="PF03479">
    <property type="entry name" value="PCC"/>
    <property type="match status" value="1"/>
</dbReference>
<protein>
    <recommendedName>
        <fullName evidence="1">PPC domain-containing protein</fullName>
    </recommendedName>
</protein>
<dbReference type="STRING" id="1577791.Mpt1_c10970"/>
<reference evidence="2 3" key="1">
    <citation type="journal article" date="2014" name="Appl. Environ. Microbiol.">
        <title>Comparative Genome Analysis of 'Candidatus Methanoplasma termitum' Indicates a New Mode of Energy Metabolism in the Seventh Order of Methanogens.</title>
        <authorList>
            <person name="Lang K."/>
            <person name="Schuldes J."/>
            <person name="Klingl A."/>
            <person name="Poehlein A."/>
            <person name="Daniel R."/>
            <person name="Brune A."/>
        </authorList>
    </citation>
    <scope>NUCLEOTIDE SEQUENCE [LARGE SCALE GENOMIC DNA]</scope>
    <source>
        <strain evidence="3">Mpt1</strain>
    </source>
</reference>
<organism evidence="2 3">
    <name type="scientific">Candidatus Methanoplasma termitum</name>
    <dbReference type="NCBI Taxonomy" id="1577791"/>
    <lineage>
        <taxon>Archaea</taxon>
        <taxon>Methanobacteriati</taxon>
        <taxon>Thermoplasmatota</taxon>
        <taxon>Thermoplasmata</taxon>
        <taxon>Methanomassiliicoccales</taxon>
        <taxon>Methanomassiliicoccaceae</taxon>
        <taxon>Candidatus Methanoplasma</taxon>
    </lineage>
</organism>
<dbReference type="CDD" id="cd11378">
    <property type="entry name" value="DUF296"/>
    <property type="match status" value="1"/>
</dbReference>
<dbReference type="KEGG" id="mear:Mpt1_c10970"/>
<dbReference type="PANTHER" id="PTHR34988">
    <property type="entry name" value="PROTEIN, PUTATIVE-RELATED"/>
    <property type="match status" value="1"/>
</dbReference>
<proteinExistence type="predicted"/>
<dbReference type="HOGENOM" id="CLU_114051_1_0_2"/>
<feature type="domain" description="PPC" evidence="1">
    <location>
        <begin position="1"/>
        <end position="142"/>
    </location>
</feature>
<keyword evidence="3" id="KW-1185">Reference proteome</keyword>
<evidence type="ECO:0000259" key="1">
    <source>
        <dbReference type="PROSITE" id="PS51742"/>
    </source>
</evidence>
<dbReference type="PROSITE" id="PS51742">
    <property type="entry name" value="PPC"/>
    <property type="match status" value="1"/>
</dbReference>
<dbReference type="Gene3D" id="3.30.1330.80">
    <property type="entry name" value="Hypothetical protein, similar to alpha- acetolactate decarboxylase, domain 2"/>
    <property type="match status" value="1"/>
</dbReference>